<gene>
    <name evidence="3" type="ORF">DEA37_0003745</name>
</gene>
<dbReference type="GO" id="GO:0007018">
    <property type="term" value="P:microtubule-based movement"/>
    <property type="evidence" value="ECO:0007669"/>
    <property type="project" value="InterPro"/>
</dbReference>
<organism evidence="3 4">
    <name type="scientific">Paragonimus westermani</name>
    <dbReference type="NCBI Taxonomy" id="34504"/>
    <lineage>
        <taxon>Eukaryota</taxon>
        <taxon>Metazoa</taxon>
        <taxon>Spiralia</taxon>
        <taxon>Lophotrochozoa</taxon>
        <taxon>Platyhelminthes</taxon>
        <taxon>Trematoda</taxon>
        <taxon>Digenea</taxon>
        <taxon>Plagiorchiida</taxon>
        <taxon>Troglotremata</taxon>
        <taxon>Troglotrematidae</taxon>
        <taxon>Paragonimus</taxon>
    </lineage>
</organism>
<accession>A0A5J4P0D7</accession>
<dbReference type="GO" id="GO:0045505">
    <property type="term" value="F:dynein intermediate chain binding"/>
    <property type="evidence" value="ECO:0007669"/>
    <property type="project" value="InterPro"/>
</dbReference>
<dbReference type="PANTHER" id="PTHR46532:SF15">
    <property type="entry name" value="CYTOPLASMIC DYNEIN 2 HEAVY CHAIN 1"/>
    <property type="match status" value="1"/>
</dbReference>
<keyword evidence="4" id="KW-1185">Reference proteome</keyword>
<proteinExistence type="predicted"/>
<dbReference type="InterPro" id="IPR026983">
    <property type="entry name" value="DHC"/>
</dbReference>
<evidence type="ECO:0000313" key="4">
    <source>
        <dbReference type="Proteomes" id="UP000324629"/>
    </source>
</evidence>
<feature type="coiled-coil region" evidence="1">
    <location>
        <begin position="294"/>
        <end position="354"/>
    </location>
</feature>
<reference evidence="3 4" key="1">
    <citation type="journal article" date="2019" name="Gigascience">
        <title>Whole-genome sequence of the oriental lung fluke Paragonimus westermani.</title>
        <authorList>
            <person name="Oey H."/>
            <person name="Zakrzewski M."/>
            <person name="Narain K."/>
            <person name="Devi K.R."/>
            <person name="Agatsuma T."/>
            <person name="Nawaratna S."/>
            <person name="Gobert G.N."/>
            <person name="Jones M.K."/>
            <person name="Ragan M.A."/>
            <person name="McManus D.P."/>
            <person name="Krause L."/>
        </authorList>
    </citation>
    <scope>NUCLEOTIDE SEQUENCE [LARGE SCALE GENOMIC DNA]</scope>
    <source>
        <strain evidence="3 4">IND2009</strain>
    </source>
</reference>
<dbReference type="InterPro" id="IPR013594">
    <property type="entry name" value="Dynein_heavy_tail"/>
</dbReference>
<feature type="domain" description="Dynein heavy chain tail" evidence="2">
    <location>
        <begin position="136"/>
        <end position="271"/>
    </location>
</feature>
<comment type="caution">
    <text evidence="3">The sequence shown here is derived from an EMBL/GenBank/DDBJ whole genome shotgun (WGS) entry which is preliminary data.</text>
</comment>
<sequence>MPLCSKIIPGVSSLSDEVAYWRRQSKKGSGTSTSERERGEHFAKLLDPAARECARLECAAKANFNRALSGDQYTAQTNIGSGLSELLEMLDPTLVEALDEAWRCLDVSSIKPYPESRMRELLETLGYWVEAVNLTEEIATWRREQFESWSRNNLARLRSTDDADSLAFNPNGQLLTLSSTDGRLKVGFPDGLVQLQREVRLLTGLGYSVPSKLLCAADQAETLYRYAVVLKQVAHFYNSIDSQMIPCQQALMLNSAMAFERLIKSPKAQLRLESGKREDVSITWDQKEEVEWYINQLQNASRQLMTENRRLRKVHFTILEKINRLFEIDLLRYQQRWRNELAEVRYLLAELTNQSGYPADHMAPWRAHLDRQFYKVLETQYCFGLESLSERMPEIRADMIYQQTRLAFKPPFEEAGHHPIF</sequence>
<name>A0A5J4P0D7_9TREM</name>
<protein>
    <submittedName>
        <fullName evidence="3">Dynein heavy chain 2, cytosolic</fullName>
    </submittedName>
</protein>
<dbReference type="EMBL" id="QNGE01000294">
    <property type="protein sequence ID" value="KAA3681042.1"/>
    <property type="molecule type" value="Genomic_DNA"/>
</dbReference>
<evidence type="ECO:0000259" key="2">
    <source>
        <dbReference type="Pfam" id="PF08385"/>
    </source>
</evidence>
<evidence type="ECO:0000256" key="1">
    <source>
        <dbReference type="SAM" id="Coils"/>
    </source>
</evidence>
<dbReference type="Pfam" id="PF08385">
    <property type="entry name" value="DHC_N1"/>
    <property type="match status" value="1"/>
</dbReference>
<dbReference type="PANTHER" id="PTHR46532">
    <property type="entry name" value="MALE FERTILITY FACTOR KL5"/>
    <property type="match status" value="1"/>
</dbReference>
<evidence type="ECO:0000313" key="3">
    <source>
        <dbReference type="EMBL" id="KAA3681042.1"/>
    </source>
</evidence>
<dbReference type="GO" id="GO:0051959">
    <property type="term" value="F:dynein light intermediate chain binding"/>
    <property type="evidence" value="ECO:0007669"/>
    <property type="project" value="InterPro"/>
</dbReference>
<dbReference type="Proteomes" id="UP000324629">
    <property type="component" value="Unassembled WGS sequence"/>
</dbReference>
<dbReference type="AlphaFoldDB" id="A0A5J4P0D7"/>
<keyword evidence="1" id="KW-0175">Coiled coil</keyword>
<dbReference type="GO" id="GO:0005858">
    <property type="term" value="C:axonemal dynein complex"/>
    <property type="evidence" value="ECO:0007669"/>
    <property type="project" value="TreeGrafter"/>
</dbReference>